<evidence type="ECO:0000313" key="3">
    <source>
        <dbReference type="Proteomes" id="UP000028549"/>
    </source>
</evidence>
<keyword evidence="1" id="KW-1133">Transmembrane helix</keyword>
<keyword evidence="1" id="KW-0472">Membrane</keyword>
<comment type="caution">
    <text evidence="2">The sequence shown here is derived from an EMBL/GenBank/DDBJ whole genome shotgun (WGS) entry which is preliminary data.</text>
</comment>
<dbReference type="RefSeq" id="WP_029566073.1">
    <property type="nucleotide sequence ID" value="NZ_JNVC02000004.1"/>
</dbReference>
<dbReference type="Proteomes" id="UP000028549">
    <property type="component" value="Unassembled WGS sequence"/>
</dbReference>
<organism evidence="2 3">
    <name type="scientific">Metabacillus indicus</name>
    <name type="common">Bacillus indicus</name>
    <dbReference type="NCBI Taxonomy" id="246786"/>
    <lineage>
        <taxon>Bacteria</taxon>
        <taxon>Bacillati</taxon>
        <taxon>Bacillota</taxon>
        <taxon>Bacilli</taxon>
        <taxon>Bacillales</taxon>
        <taxon>Bacillaceae</taxon>
        <taxon>Metabacillus</taxon>
    </lineage>
</organism>
<gene>
    <name evidence="2" type="ORF">GS18_0209830</name>
</gene>
<keyword evidence="3" id="KW-1185">Reference proteome</keyword>
<dbReference type="EMBL" id="JNVC02000004">
    <property type="protein sequence ID" value="KEZ53095.1"/>
    <property type="molecule type" value="Genomic_DNA"/>
</dbReference>
<feature type="transmembrane region" description="Helical" evidence="1">
    <location>
        <begin position="27"/>
        <end position="44"/>
    </location>
</feature>
<evidence type="ECO:0000256" key="1">
    <source>
        <dbReference type="SAM" id="Phobius"/>
    </source>
</evidence>
<dbReference type="AlphaFoldDB" id="A0A084H0I3"/>
<proteinExistence type="predicted"/>
<name>A0A084H0I3_METID</name>
<evidence type="ECO:0000313" key="2">
    <source>
        <dbReference type="EMBL" id="KEZ53095.1"/>
    </source>
</evidence>
<sequence>MNKDLIRRIQQKYRDDKELKNNERKNAVEAAIIIFSFIFLFYLGTKFTFTESEGIQPLQANDVELSWMEVTKEIDDAIKKNTDEYAGIAIDFNPKPIKIFIKTSFKYNNLNGDENPNKLINIAYECVVANNLPSTLRAIDTYEIIILSKNKEEITRKEFYKQGM</sequence>
<reference evidence="2 3" key="1">
    <citation type="journal article" date="2005" name="Int. J. Syst. Evol. Microbiol.">
        <title>Bacillus cibi sp. nov., isolated from jeotgal, a traditional Korean fermented seafood.</title>
        <authorList>
            <person name="Yoon J.H."/>
            <person name="Lee C.H."/>
            <person name="Oh T.K."/>
        </authorList>
    </citation>
    <scope>NUCLEOTIDE SEQUENCE [LARGE SCALE GENOMIC DNA]</scope>
    <source>
        <strain evidence="2 3">DSM 16189</strain>
    </source>
</reference>
<dbReference type="OrthoDB" id="2923527at2"/>
<protein>
    <submittedName>
        <fullName evidence="2">Uncharacterized protein</fullName>
    </submittedName>
</protein>
<keyword evidence="1" id="KW-0812">Transmembrane</keyword>
<accession>A0A084H0I3</accession>